<keyword evidence="5" id="KW-1185">Reference proteome</keyword>
<protein>
    <recommendedName>
        <fullName evidence="3">DUF4062 domain-containing protein</fullName>
    </recommendedName>
</protein>
<organism evidence="4 5">
    <name type="scientific">Nitrosospira multiformis</name>
    <dbReference type="NCBI Taxonomy" id="1231"/>
    <lineage>
        <taxon>Bacteria</taxon>
        <taxon>Pseudomonadati</taxon>
        <taxon>Pseudomonadota</taxon>
        <taxon>Betaproteobacteria</taxon>
        <taxon>Nitrosomonadales</taxon>
        <taxon>Nitrosomonadaceae</taxon>
        <taxon>Nitrosospira</taxon>
    </lineage>
</organism>
<dbReference type="InterPro" id="IPR025139">
    <property type="entry name" value="DUF4062"/>
</dbReference>
<dbReference type="Proteomes" id="UP000183471">
    <property type="component" value="Unassembled WGS sequence"/>
</dbReference>
<gene>
    <name evidence="4" type="ORF">SAMN05216402_0708</name>
</gene>
<feature type="domain" description="DUF4062" evidence="3">
    <location>
        <begin position="5"/>
        <end position="101"/>
    </location>
</feature>
<evidence type="ECO:0000313" key="5">
    <source>
        <dbReference type="Proteomes" id="UP000183471"/>
    </source>
</evidence>
<accession>A0ABY0T7Q3</accession>
<comment type="caution">
    <text evidence="4">The sequence shown here is derived from an EMBL/GenBank/DDBJ whole genome shotgun (WGS) entry which is preliminary data.</text>
</comment>
<feature type="coiled-coil region" evidence="1">
    <location>
        <begin position="185"/>
        <end position="242"/>
    </location>
</feature>
<evidence type="ECO:0000256" key="1">
    <source>
        <dbReference type="SAM" id="Coils"/>
    </source>
</evidence>
<feature type="region of interest" description="Disordered" evidence="2">
    <location>
        <begin position="324"/>
        <end position="344"/>
    </location>
</feature>
<reference evidence="4 5" key="1">
    <citation type="submission" date="2016-10" db="EMBL/GenBank/DDBJ databases">
        <authorList>
            <person name="Varghese N."/>
            <person name="Submissions S."/>
        </authorList>
    </citation>
    <scope>NUCLEOTIDE SEQUENCE [LARGE SCALE GENOMIC DNA]</scope>
    <source>
        <strain evidence="4 5">Nl1</strain>
    </source>
</reference>
<evidence type="ECO:0000313" key="4">
    <source>
        <dbReference type="EMBL" id="SDQ40126.1"/>
    </source>
</evidence>
<proteinExistence type="predicted"/>
<dbReference type="EMBL" id="FNKY01000001">
    <property type="protein sequence ID" value="SDQ40126.1"/>
    <property type="molecule type" value="Genomic_DNA"/>
</dbReference>
<dbReference type="RefSeq" id="WP_074630818.1">
    <property type="nucleotide sequence ID" value="NZ_FNKY01000001.1"/>
</dbReference>
<sequence>MAKPRVFVSSTYYDLKHIRSSLDLFIESLGYESVLSEKGDIAYSPDHPLDDSCYREAGNADLFVLIIGGRYGSEASVESKKPPKTFFDRYDSITKKEYESAASKDIPIYILLEAGVYSEYQTFLRNKDNTGIRYAHVDSVNIFHLIEEILVRPRNNPLRAFERFSEIETWLRDQWAGMFRELLTKQSQQQQLAALTTEVGQLKEINETLKKYLEAVMTGAPADVSTKLIRSEEKRLEELKRLDLLRSSRWCEYAMREANISFGQFMEAMKRAESFKEFAELASGNDDRISDVILGTLMEYELARQHFNEARKILDLPPIRKRATDAKSGSTLRSTRTSRKRTDG</sequence>
<dbReference type="Pfam" id="PF13271">
    <property type="entry name" value="DUF4062"/>
    <property type="match status" value="1"/>
</dbReference>
<evidence type="ECO:0000259" key="3">
    <source>
        <dbReference type="Pfam" id="PF13271"/>
    </source>
</evidence>
<evidence type="ECO:0000256" key="2">
    <source>
        <dbReference type="SAM" id="MobiDB-lite"/>
    </source>
</evidence>
<name>A0ABY0T7Q3_9PROT</name>
<keyword evidence="1" id="KW-0175">Coiled coil</keyword>